<protein>
    <submittedName>
        <fullName evidence="2">Queuine tRNA-ribosyltransferase accessory subunit 2</fullName>
    </submittedName>
</protein>
<dbReference type="InterPro" id="IPR002616">
    <property type="entry name" value="tRNA_ribo_trans-like"/>
</dbReference>
<dbReference type="PANTHER" id="PTHR46064:SF1">
    <property type="entry name" value="QUEUINE TRNA-RIBOSYLTRANSFERASE ACCESSORY SUBUNIT 2"/>
    <property type="match status" value="1"/>
</dbReference>
<evidence type="ECO:0000313" key="3">
    <source>
        <dbReference type="Proteomes" id="UP000770661"/>
    </source>
</evidence>
<evidence type="ECO:0000313" key="2">
    <source>
        <dbReference type="EMBL" id="KAG0719185.1"/>
    </source>
</evidence>
<proteinExistence type="predicted"/>
<accession>A0A8J4Y155</accession>
<dbReference type="NCBIfam" id="TIGR00449">
    <property type="entry name" value="tgt_general"/>
    <property type="match status" value="1"/>
</dbReference>
<dbReference type="GO" id="GO:0006400">
    <property type="term" value="P:tRNA modification"/>
    <property type="evidence" value="ECO:0007669"/>
    <property type="project" value="InterPro"/>
</dbReference>
<keyword evidence="3" id="KW-1185">Reference proteome</keyword>
<evidence type="ECO:0000259" key="1">
    <source>
        <dbReference type="Pfam" id="PF01702"/>
    </source>
</evidence>
<feature type="domain" description="tRNA-guanine(15) transglycosylase-like" evidence="1">
    <location>
        <begin position="278"/>
        <end position="510"/>
    </location>
</feature>
<dbReference type="SUPFAM" id="SSF51713">
    <property type="entry name" value="tRNA-guanine transglycosylase"/>
    <property type="match status" value="1"/>
</dbReference>
<dbReference type="PANTHER" id="PTHR46064">
    <property type="entry name" value="QUEUINE TRNA-RIBOSYLTRANSFERASE ACCESSORY SUBUNIT 2"/>
    <property type="match status" value="1"/>
</dbReference>
<sequence>MVMWSKSEVDSQVCECCGVVMWSKSEVDSQMCECCGVVMWSKSEVDSQVCECCGVVMWSKSEVDSQVCEGCDVVMWSKSEVDSQVCECCDVVMWSKSEVDSQVCEGCDVVMWSKSEVDRQVCECCGVVMWSKSEVDRQVCECCGVVMWSQVCECCGVVMWSQVCECCDAVMWSKSEVDSQVCECCGVVMWSKSEVDSQVCECCGVVMWSKSEVDSQDVLHLVAGREAPLCVPAQHFCQHVKVLQDFKKGVAHFAALQSHSVGVVVQDPTKVTPSGYNDKQGVSTWTYGGRHILNAQTYMRLVEAMQPDWYEALSDADTPLGASKKRVSKSLAQSKVYVSACLHHHKESQALQGCGLLVPLLGGHSQAERARWSQGVCQWVEEGAGVCGYVVQGLHTSGPEVERLTPGHVTELVRTSLECLPEGGVVQAGGSWSPALVVSLVELGVDMFDSSFPHLVTQRNGALTFPHSHALDQGPLLDGCECYTCRHFTRAYIHHLINVREMLAPVLLMM</sequence>
<name>A0A8J4Y155_CHIOP</name>
<dbReference type="InterPro" id="IPR036511">
    <property type="entry name" value="TGT-like_sf"/>
</dbReference>
<organism evidence="2 3">
    <name type="scientific">Chionoecetes opilio</name>
    <name type="common">Atlantic snow crab</name>
    <name type="synonym">Cancer opilio</name>
    <dbReference type="NCBI Taxonomy" id="41210"/>
    <lineage>
        <taxon>Eukaryota</taxon>
        <taxon>Metazoa</taxon>
        <taxon>Ecdysozoa</taxon>
        <taxon>Arthropoda</taxon>
        <taxon>Crustacea</taxon>
        <taxon>Multicrustacea</taxon>
        <taxon>Malacostraca</taxon>
        <taxon>Eumalacostraca</taxon>
        <taxon>Eucarida</taxon>
        <taxon>Decapoda</taxon>
        <taxon>Pleocyemata</taxon>
        <taxon>Brachyura</taxon>
        <taxon>Eubrachyura</taxon>
        <taxon>Majoidea</taxon>
        <taxon>Majidae</taxon>
        <taxon>Chionoecetes</taxon>
    </lineage>
</organism>
<dbReference type="OrthoDB" id="27601at2759"/>
<dbReference type="InterPro" id="IPR050852">
    <property type="entry name" value="Queuine_tRNA-ribosyltrfase"/>
</dbReference>
<comment type="caution">
    <text evidence="2">The sequence shown here is derived from an EMBL/GenBank/DDBJ whole genome shotgun (WGS) entry which is preliminary data.</text>
</comment>
<gene>
    <name evidence="2" type="ORF">GWK47_051012</name>
</gene>
<dbReference type="AlphaFoldDB" id="A0A8J4Y155"/>
<dbReference type="Gene3D" id="3.20.20.105">
    <property type="entry name" value="Queuine tRNA-ribosyltransferase-like"/>
    <property type="match status" value="1"/>
</dbReference>
<dbReference type="Pfam" id="PF01702">
    <property type="entry name" value="TGT"/>
    <property type="match status" value="1"/>
</dbReference>
<dbReference type="Proteomes" id="UP000770661">
    <property type="component" value="Unassembled WGS sequence"/>
</dbReference>
<dbReference type="EMBL" id="JACEEZ010014902">
    <property type="protein sequence ID" value="KAG0719185.1"/>
    <property type="molecule type" value="Genomic_DNA"/>
</dbReference>
<reference evidence="2" key="1">
    <citation type="submission" date="2020-07" db="EMBL/GenBank/DDBJ databases">
        <title>The High-quality genome of the commercially important snow crab, Chionoecetes opilio.</title>
        <authorList>
            <person name="Jeong J.-H."/>
            <person name="Ryu S."/>
        </authorList>
    </citation>
    <scope>NUCLEOTIDE SEQUENCE</scope>
    <source>
        <strain evidence="2">MADBK_172401_WGS</strain>
        <tissue evidence="2">Digestive gland</tissue>
    </source>
</reference>